<dbReference type="Gene3D" id="2.60.40.10">
    <property type="entry name" value="Immunoglobulins"/>
    <property type="match status" value="1"/>
</dbReference>
<feature type="region of interest" description="Disordered" evidence="1">
    <location>
        <begin position="117"/>
        <end position="136"/>
    </location>
</feature>
<proteinExistence type="predicted"/>
<comment type="caution">
    <text evidence="2">The sequence shown here is derived from an EMBL/GenBank/DDBJ whole genome shotgun (WGS) entry which is preliminary data.</text>
</comment>
<reference evidence="2 3" key="1">
    <citation type="submission" date="2018-10" db="EMBL/GenBank/DDBJ databases">
        <title>Phylogenomics of Brevibacillus.</title>
        <authorList>
            <person name="Dunlap C."/>
        </authorList>
    </citation>
    <scope>NUCLEOTIDE SEQUENCE [LARGE SCALE GENOMIC DNA]</scope>
    <source>
        <strain evidence="2 3">JCM 15716</strain>
    </source>
</reference>
<organism evidence="2 3">
    <name type="scientific">Brevibacillus fluminis</name>
    <dbReference type="NCBI Taxonomy" id="511487"/>
    <lineage>
        <taxon>Bacteria</taxon>
        <taxon>Bacillati</taxon>
        <taxon>Bacillota</taxon>
        <taxon>Bacilli</taxon>
        <taxon>Bacillales</taxon>
        <taxon>Paenibacillaceae</taxon>
        <taxon>Brevibacillus</taxon>
    </lineage>
</organism>
<dbReference type="EMBL" id="RHHQ01000004">
    <property type="protein sequence ID" value="RNB91985.1"/>
    <property type="molecule type" value="Genomic_DNA"/>
</dbReference>
<feature type="compositionally biased region" description="Polar residues" evidence="1">
    <location>
        <begin position="119"/>
        <end position="136"/>
    </location>
</feature>
<gene>
    <name evidence="2" type="ORF">EDM56_04325</name>
</gene>
<keyword evidence="3" id="KW-1185">Reference proteome</keyword>
<sequence length="633" mass="66255">MASKTTNVVFTESTLRSQSKTISIDKLKTIRSVTVNTGTVTHTVSGSSVTVNVSNGTATRTETSSYSPTIIGTATRTTSAGGDPSLLQSSLTAAEAGYSGYTGTLTGGTATVVSGSYTPGTTEQTKPGSPQTKTSANKNDLIDKIWVVDGAYSGWLYGNGIVVASGSEAGTTTKTTTMSSSSVGGGCQNAAGLAYNGTNVPKTISYNDGTYSGTLTKGGYTQTSCNPNYSWDKDVGAWNAYATVSITYSGTVSKPDTRVYSQTYTGTLTKPGTPGVDTRVWQKSYSGTLSSTTPSYSTTYYYSYNVTITYEDNSGQTVTVTTPVNGATLAEGGLLSITGNTLDLDSGDTVTIKYRINDGTSKAITSDTTDGTTPITFSKQLSFENGRLYDGTSDVSGQLSETATHVLYVWSEDNNGGVSPVLNRTFTVTLNRAPVINVNQTTNQTGLIESGTLTFSGSAADPDGNSFSMTWKLNNGTPQNLPVSNGVWSFIVGVTSMQEGTNTILVTATDQYGAKSTKTITLNRTTTKTPLRVSHARYKVAPPNGTTREIIAWLQREKGDLVVSGDLSIVGSGQPENYLQMSKSSAAISAIIDEDQFIGTAVTAANDVVMRLTLTSTTATSSQSAVYLVGAIK</sequence>
<dbReference type="InterPro" id="IPR013783">
    <property type="entry name" value="Ig-like_fold"/>
</dbReference>
<dbReference type="Proteomes" id="UP000271031">
    <property type="component" value="Unassembled WGS sequence"/>
</dbReference>
<dbReference type="OrthoDB" id="7820733at2"/>
<accession>A0A3M8DWT6</accession>
<dbReference type="InterPro" id="IPR035986">
    <property type="entry name" value="PKD_dom_sf"/>
</dbReference>
<evidence type="ECO:0000313" key="2">
    <source>
        <dbReference type="EMBL" id="RNB91985.1"/>
    </source>
</evidence>
<evidence type="ECO:0000256" key="1">
    <source>
        <dbReference type="SAM" id="MobiDB-lite"/>
    </source>
</evidence>
<evidence type="ECO:0000313" key="3">
    <source>
        <dbReference type="Proteomes" id="UP000271031"/>
    </source>
</evidence>
<dbReference type="SUPFAM" id="SSF49299">
    <property type="entry name" value="PKD domain"/>
    <property type="match status" value="1"/>
</dbReference>
<dbReference type="AlphaFoldDB" id="A0A3M8DWT6"/>
<protein>
    <submittedName>
        <fullName evidence="2">Uncharacterized protein</fullName>
    </submittedName>
</protein>
<name>A0A3M8DWT6_9BACL</name>
<dbReference type="RefSeq" id="WP_122916647.1">
    <property type="nucleotide sequence ID" value="NZ_RHHQ01000004.1"/>
</dbReference>